<name>A0A8E2DHI3_9APHY</name>
<dbReference type="Pfam" id="PF02992">
    <property type="entry name" value="Transposase_21"/>
    <property type="match status" value="1"/>
</dbReference>
<dbReference type="InterPro" id="IPR004242">
    <property type="entry name" value="Transposase_21"/>
</dbReference>
<gene>
    <name evidence="2" type="ORF">OBBRIDRAFT_851644</name>
</gene>
<accession>A0A8E2DHI3</accession>
<dbReference type="PANTHER" id="PTHR46579">
    <property type="entry name" value="F5/8 TYPE C DOMAIN-CONTAINING PROTEIN-RELATED"/>
    <property type="match status" value="1"/>
</dbReference>
<proteinExistence type="predicted"/>
<dbReference type="AlphaFoldDB" id="A0A8E2DHI3"/>
<evidence type="ECO:0000256" key="1">
    <source>
        <dbReference type="SAM" id="MobiDB-lite"/>
    </source>
</evidence>
<organism evidence="2 3">
    <name type="scientific">Obba rivulosa</name>
    <dbReference type="NCBI Taxonomy" id="1052685"/>
    <lineage>
        <taxon>Eukaryota</taxon>
        <taxon>Fungi</taxon>
        <taxon>Dikarya</taxon>
        <taxon>Basidiomycota</taxon>
        <taxon>Agaricomycotina</taxon>
        <taxon>Agaricomycetes</taxon>
        <taxon>Polyporales</taxon>
        <taxon>Gelatoporiaceae</taxon>
        <taxon>Obba</taxon>
    </lineage>
</organism>
<dbReference type="Proteomes" id="UP000250043">
    <property type="component" value="Unassembled WGS sequence"/>
</dbReference>
<sequence>MAWFHVCDSWQIDLLAQALCHDQLLLASEGPTSTECPAVFLIYILVFWLHSQWHLPFRACNALLTVLTLIFHMLEVHLDPPIVTSLPGVISALDAEPKFQTLPVCPSCFRVFPATLPDPALCSHCDTSLFVTTATPAEQQQGRATRRVRKPLLRFPFKSLQDQLSDMLQVLGMEELCDQWCQKTRQPGVFQDIFDGNVIQELVAPDNSPFFGPIVPSAAPPELHIGVSLGVDWFSYLRSQIAPSHTSCPMSFNVVNLPLALRYRISNLLLVGIMPGPKEAGLDQVQYFLRVIINELLRLWRDGFVIKTSAFPNGHRVQVILVGVICDKPAAHKLAKFALKATLDAFLKDAFARHTNAQHRAHMERYKDLDHAARWSELARLLYFDICHMVVVDPIHNLFLDMFINIQATPQLILYTGLVKSHFYHIWVRAKVLRTTCELCTFHALLADLELPARLGRLPSLIGEPAGGSLTADQWLLLATVVGTLLLPQIWQDYGILNQSVEQLAHHHSAIEKTLAQRRKKKQAGANHKSADVAPSKKRRKTAQSTQASEHSSAPRPREMELESDDAGAAENNEDAYSGPEAESEGETDHSMPYNMHPGDLSNFLKLARALRIFLQDQINASALKDADRFIREYCSELLSLYGSAVIRPNHHYATHTAECINDYGPLREFWTFIFEWMNKVLKSYRTDNHAGGELECSFLREFFRTLAQASRQAPASSALTQAINTMFKASSNDHGTLQALAQEVDEQTEDAMLNLNLSPRYSAESLPQHVYFAFLHYLRKARPGLIFHSMIALNTNPDSVRVQDRALLFDYVVVNGKHFYASSHSSKRAESLIAI</sequence>
<dbReference type="PANTHER" id="PTHR46579:SF1">
    <property type="entry name" value="F5_8 TYPE C DOMAIN-CONTAINING PROTEIN"/>
    <property type="match status" value="1"/>
</dbReference>
<evidence type="ECO:0000313" key="3">
    <source>
        <dbReference type="Proteomes" id="UP000250043"/>
    </source>
</evidence>
<dbReference type="OrthoDB" id="3239894at2759"/>
<feature type="compositionally biased region" description="Polar residues" evidence="1">
    <location>
        <begin position="543"/>
        <end position="552"/>
    </location>
</feature>
<feature type="region of interest" description="Disordered" evidence="1">
    <location>
        <begin position="513"/>
        <end position="595"/>
    </location>
</feature>
<dbReference type="EMBL" id="KV722502">
    <property type="protein sequence ID" value="OCH87011.1"/>
    <property type="molecule type" value="Genomic_DNA"/>
</dbReference>
<evidence type="ECO:0000313" key="2">
    <source>
        <dbReference type="EMBL" id="OCH87011.1"/>
    </source>
</evidence>
<protein>
    <submittedName>
        <fullName evidence="2">Uncharacterized protein</fullName>
    </submittedName>
</protein>
<feature type="compositionally biased region" description="Acidic residues" evidence="1">
    <location>
        <begin position="562"/>
        <end position="574"/>
    </location>
</feature>
<keyword evidence="3" id="KW-1185">Reference proteome</keyword>
<reference evidence="2 3" key="1">
    <citation type="submission" date="2016-07" db="EMBL/GenBank/DDBJ databases">
        <title>Draft genome of the white-rot fungus Obba rivulosa 3A-2.</title>
        <authorList>
            <consortium name="DOE Joint Genome Institute"/>
            <person name="Miettinen O."/>
            <person name="Riley R."/>
            <person name="Acob R."/>
            <person name="Barry K."/>
            <person name="Cullen D."/>
            <person name="De Vries R."/>
            <person name="Hainaut M."/>
            <person name="Hatakka A."/>
            <person name="Henrissat B."/>
            <person name="Hilden K."/>
            <person name="Kuo R."/>
            <person name="Labutti K."/>
            <person name="Lipzen A."/>
            <person name="Makela M.R."/>
            <person name="Sandor L."/>
            <person name="Spatafora J.W."/>
            <person name="Grigoriev I.V."/>
            <person name="Hibbett D.S."/>
        </authorList>
    </citation>
    <scope>NUCLEOTIDE SEQUENCE [LARGE SCALE GENOMIC DNA]</scope>
    <source>
        <strain evidence="2 3">3A-2</strain>
    </source>
</reference>